<feature type="transmembrane region" description="Helical" evidence="1">
    <location>
        <begin position="210"/>
        <end position="229"/>
    </location>
</feature>
<dbReference type="EMBL" id="BFAD01000004">
    <property type="protein sequence ID" value="GBE82862.1"/>
    <property type="molecule type" value="Genomic_DNA"/>
</dbReference>
<gene>
    <name evidence="3" type="ORF">SCP_0412490</name>
</gene>
<dbReference type="STRING" id="139825.A0A401GL43"/>
<feature type="transmembrane region" description="Helical" evidence="1">
    <location>
        <begin position="119"/>
        <end position="146"/>
    </location>
</feature>
<dbReference type="InterPro" id="IPR045339">
    <property type="entry name" value="DUF6534"/>
</dbReference>
<dbReference type="InParanoid" id="A0A401GL43"/>
<feature type="transmembrane region" description="Helical" evidence="1">
    <location>
        <begin position="48"/>
        <end position="69"/>
    </location>
</feature>
<dbReference type="RefSeq" id="XP_027613775.1">
    <property type="nucleotide sequence ID" value="XM_027757974.1"/>
</dbReference>
<name>A0A401GL43_9APHY</name>
<sequence>MASTGNAAYYLGPKLMGVLVEAILTGMMINQSVTFWDKAERGRFTLQALVGVVTIIALFQTGISFYSIWQACVTNFGDWVATIAFTWCEKSQSLITNSLAVPVQAFLIWRCWMLLSRRWYVLVPLTLMLLASIITSIIVTVQTFSIPDSWWYIPTPAPPEVPISSVFILSLASSAVLDVAVTGILLTYLARAKPTIISSRFRRVMKRLTILVWEAAIPPCVCAIVTVILYSTQASDNYWDLGFQAVLGKLYVVSLFVTLNGRASLHELPDHMSVVTCQCHCHAQSRYHATALFTPSDHIRLDMSHDVPPLTPCDGSPTDVERSSLGELAARERDIEKLEGTPNS</sequence>
<dbReference type="OrthoDB" id="3155837at2759"/>
<comment type="caution">
    <text evidence="3">The sequence shown here is derived from an EMBL/GenBank/DDBJ whole genome shotgun (WGS) entry which is preliminary data.</text>
</comment>
<dbReference type="GeneID" id="38779779"/>
<dbReference type="Pfam" id="PF20152">
    <property type="entry name" value="DUF6534"/>
    <property type="match status" value="1"/>
</dbReference>
<evidence type="ECO:0000256" key="1">
    <source>
        <dbReference type="SAM" id="Phobius"/>
    </source>
</evidence>
<evidence type="ECO:0000313" key="4">
    <source>
        <dbReference type="Proteomes" id="UP000287166"/>
    </source>
</evidence>
<keyword evidence="4" id="KW-1185">Reference proteome</keyword>
<accession>A0A401GL43</accession>
<reference evidence="3 4" key="1">
    <citation type="journal article" date="2018" name="Sci. Rep.">
        <title>Genome sequence of the cauliflower mushroom Sparassis crispa (Hanabiratake) and its association with beneficial usage.</title>
        <authorList>
            <person name="Kiyama R."/>
            <person name="Furutani Y."/>
            <person name="Kawaguchi K."/>
            <person name="Nakanishi T."/>
        </authorList>
    </citation>
    <scope>NUCLEOTIDE SEQUENCE [LARGE SCALE GENOMIC DNA]</scope>
</reference>
<dbReference type="PANTHER" id="PTHR40465:SF1">
    <property type="entry name" value="DUF6534 DOMAIN-CONTAINING PROTEIN"/>
    <property type="match status" value="1"/>
</dbReference>
<feature type="transmembrane region" description="Helical" evidence="1">
    <location>
        <begin position="166"/>
        <end position="189"/>
    </location>
</feature>
<keyword evidence="1" id="KW-1133">Transmembrane helix</keyword>
<keyword evidence="1" id="KW-0812">Transmembrane</keyword>
<dbReference type="Proteomes" id="UP000287166">
    <property type="component" value="Unassembled WGS sequence"/>
</dbReference>
<evidence type="ECO:0000259" key="2">
    <source>
        <dbReference type="Pfam" id="PF20152"/>
    </source>
</evidence>
<dbReference type="PANTHER" id="PTHR40465">
    <property type="entry name" value="CHROMOSOME 1, WHOLE GENOME SHOTGUN SEQUENCE"/>
    <property type="match status" value="1"/>
</dbReference>
<feature type="transmembrane region" description="Helical" evidence="1">
    <location>
        <begin position="241"/>
        <end position="259"/>
    </location>
</feature>
<evidence type="ECO:0000313" key="3">
    <source>
        <dbReference type="EMBL" id="GBE82862.1"/>
    </source>
</evidence>
<dbReference type="AlphaFoldDB" id="A0A401GL43"/>
<feature type="domain" description="DUF6534" evidence="2">
    <location>
        <begin position="174"/>
        <end position="264"/>
    </location>
</feature>
<organism evidence="3 4">
    <name type="scientific">Sparassis crispa</name>
    <dbReference type="NCBI Taxonomy" id="139825"/>
    <lineage>
        <taxon>Eukaryota</taxon>
        <taxon>Fungi</taxon>
        <taxon>Dikarya</taxon>
        <taxon>Basidiomycota</taxon>
        <taxon>Agaricomycotina</taxon>
        <taxon>Agaricomycetes</taxon>
        <taxon>Polyporales</taxon>
        <taxon>Sparassidaceae</taxon>
        <taxon>Sparassis</taxon>
    </lineage>
</organism>
<protein>
    <recommendedName>
        <fullName evidence="2">DUF6534 domain-containing protein</fullName>
    </recommendedName>
</protein>
<keyword evidence="1" id="KW-0472">Membrane</keyword>
<feature type="transmembrane region" description="Helical" evidence="1">
    <location>
        <begin position="15"/>
        <end position="36"/>
    </location>
</feature>
<proteinExistence type="predicted"/>